<evidence type="ECO:0000313" key="2">
    <source>
        <dbReference type="Proteomes" id="UP000035287"/>
    </source>
</evidence>
<sequence length="322" mass="32989">MLAIGMAAAPAMAKEEVVKVKDRKAMTGATQVAVAAFNVGFIFESTDQIAKTGGMLGAFGGVTKAKSELVGVTPEMMQAIADAAYADFMDKLAAQGVATVPVSTLFADANIAKASEGNGPREAKIMLEKKSSGVATFVKPSALPGQIVLTGDLPEKDGGFMAIGKNIAAGGRQAAIASYVRETGIPVVSVVYLIDFSDQKRPGAFSFGGGVKVNANLSVVPDYSKVTVLGKKGQNDIVLQQQMSVDGDFIEQAEATGGTEKTAQAAANIGGGIAAAMGIGTPRIGKTRKYAFNAKPGNYEQGATQAATMANDVMVGQLAALR</sequence>
<dbReference type="AlphaFoldDB" id="A0A0G3XMQ7"/>
<organism evidence="1 2">
    <name type="scientific">Croceicoccus naphthovorans</name>
    <dbReference type="NCBI Taxonomy" id="1348774"/>
    <lineage>
        <taxon>Bacteria</taxon>
        <taxon>Pseudomonadati</taxon>
        <taxon>Pseudomonadota</taxon>
        <taxon>Alphaproteobacteria</taxon>
        <taxon>Sphingomonadales</taxon>
        <taxon>Erythrobacteraceae</taxon>
        <taxon>Croceicoccus</taxon>
    </lineage>
</organism>
<keyword evidence="2" id="KW-1185">Reference proteome</keyword>
<dbReference type="PATRIC" id="fig|1348774.3.peg.2397"/>
<dbReference type="STRING" id="1348774.AB433_11385"/>
<protein>
    <submittedName>
        <fullName evidence="1">Uncharacterized protein</fullName>
    </submittedName>
</protein>
<evidence type="ECO:0000313" key="1">
    <source>
        <dbReference type="EMBL" id="AKM11773.1"/>
    </source>
</evidence>
<dbReference type="OrthoDB" id="7210400at2"/>
<accession>A0A0G3XMQ7</accession>
<gene>
    <name evidence="1" type="ORF">AB433_11385</name>
</gene>
<dbReference type="Proteomes" id="UP000035287">
    <property type="component" value="Chromosome"/>
</dbReference>
<proteinExistence type="predicted"/>
<dbReference type="KEGG" id="cna:AB433_11385"/>
<name>A0A0G3XMQ7_9SPHN</name>
<reference evidence="1 2" key="1">
    <citation type="submission" date="2015-06" db="EMBL/GenBank/DDBJ databases">
        <authorList>
            <person name="Zeng Y."/>
            <person name="Huang Y."/>
        </authorList>
    </citation>
    <scope>NUCLEOTIDE SEQUENCE [LARGE SCALE GENOMIC DNA]</scope>
    <source>
        <strain evidence="1 2">PQ-2</strain>
    </source>
</reference>
<dbReference type="EMBL" id="CP011770">
    <property type="protein sequence ID" value="AKM11773.1"/>
    <property type="molecule type" value="Genomic_DNA"/>
</dbReference>